<accession>A0ABD2B570</accession>
<keyword evidence="3" id="KW-1185">Reference proteome</keyword>
<feature type="transmembrane region" description="Helical" evidence="1">
    <location>
        <begin position="12"/>
        <end position="38"/>
    </location>
</feature>
<feature type="non-terminal residue" evidence="2">
    <location>
        <position position="99"/>
    </location>
</feature>
<proteinExistence type="predicted"/>
<evidence type="ECO:0000313" key="3">
    <source>
        <dbReference type="Proteomes" id="UP001607303"/>
    </source>
</evidence>
<keyword evidence="1" id="KW-0812">Transmembrane</keyword>
<name>A0ABD2B570_VESMC</name>
<comment type="caution">
    <text evidence="2">The sequence shown here is derived from an EMBL/GenBank/DDBJ whole genome shotgun (WGS) entry which is preliminary data.</text>
</comment>
<keyword evidence="1" id="KW-1133">Transmembrane helix</keyword>
<reference evidence="2 3" key="1">
    <citation type="journal article" date="2024" name="Ann. Entomol. Soc. Am.">
        <title>Genomic analyses of the southern and eastern yellowjacket wasps (Hymenoptera: Vespidae) reveal evolutionary signatures of social life.</title>
        <authorList>
            <person name="Catto M.A."/>
            <person name="Caine P.B."/>
            <person name="Orr S.E."/>
            <person name="Hunt B.G."/>
            <person name="Goodisman M.A.D."/>
        </authorList>
    </citation>
    <scope>NUCLEOTIDE SEQUENCE [LARGE SCALE GENOMIC DNA]</scope>
    <source>
        <strain evidence="2">232</strain>
        <tissue evidence="2">Head and thorax</tissue>
    </source>
</reference>
<dbReference type="Proteomes" id="UP001607303">
    <property type="component" value="Unassembled WGS sequence"/>
</dbReference>
<protein>
    <submittedName>
        <fullName evidence="2">Uncharacterized protein</fullName>
    </submittedName>
</protein>
<dbReference type="EMBL" id="JAYRBN010000100">
    <property type="protein sequence ID" value="KAL2727856.1"/>
    <property type="molecule type" value="Genomic_DNA"/>
</dbReference>
<evidence type="ECO:0000256" key="1">
    <source>
        <dbReference type="SAM" id="Phobius"/>
    </source>
</evidence>
<dbReference type="AlphaFoldDB" id="A0ABD2B570"/>
<keyword evidence="1" id="KW-0472">Membrane</keyword>
<organism evidence="2 3">
    <name type="scientific">Vespula maculifrons</name>
    <name type="common">Eastern yellow jacket</name>
    <name type="synonym">Wasp</name>
    <dbReference type="NCBI Taxonomy" id="7453"/>
    <lineage>
        <taxon>Eukaryota</taxon>
        <taxon>Metazoa</taxon>
        <taxon>Ecdysozoa</taxon>
        <taxon>Arthropoda</taxon>
        <taxon>Hexapoda</taxon>
        <taxon>Insecta</taxon>
        <taxon>Pterygota</taxon>
        <taxon>Neoptera</taxon>
        <taxon>Endopterygota</taxon>
        <taxon>Hymenoptera</taxon>
        <taxon>Apocrita</taxon>
        <taxon>Aculeata</taxon>
        <taxon>Vespoidea</taxon>
        <taxon>Vespidae</taxon>
        <taxon>Vespinae</taxon>
        <taxon>Vespula</taxon>
    </lineage>
</organism>
<sequence length="99" mass="11516">MLIVQRIKRISMIMAVVCMECCNVNQVYSIAIILTKILQSFTDYYYDCALPVYNEFELLHFQLTSISTYLVFNFPRIILSQFGVTLRTSVLEPSQNFLS</sequence>
<feature type="transmembrane region" description="Helical" evidence="1">
    <location>
        <begin position="58"/>
        <end position="79"/>
    </location>
</feature>
<evidence type="ECO:0000313" key="2">
    <source>
        <dbReference type="EMBL" id="KAL2727856.1"/>
    </source>
</evidence>
<gene>
    <name evidence="2" type="ORF">V1477_017132</name>
</gene>